<dbReference type="NCBIfam" id="TIGR01185">
    <property type="entry name" value="devC"/>
    <property type="match status" value="1"/>
</dbReference>
<keyword evidence="10" id="KW-1185">Reference proteome</keyword>
<dbReference type="Proteomes" id="UP000664844">
    <property type="component" value="Unassembled WGS sequence"/>
</dbReference>
<comment type="caution">
    <text evidence="9">The sequence shown here is derived from an EMBL/GenBank/DDBJ whole genome shotgun (WGS) entry which is preliminary data.</text>
</comment>
<organism evidence="9 10">
    <name type="scientific">Phormidium pseudopriestleyi FRX01</name>
    <dbReference type="NCBI Taxonomy" id="1759528"/>
    <lineage>
        <taxon>Bacteria</taxon>
        <taxon>Bacillati</taxon>
        <taxon>Cyanobacteriota</taxon>
        <taxon>Cyanophyceae</taxon>
        <taxon>Oscillatoriophycideae</taxon>
        <taxon>Oscillatoriales</taxon>
        <taxon>Oscillatoriaceae</taxon>
        <taxon>Phormidium</taxon>
    </lineage>
</organism>
<dbReference type="InterPro" id="IPR051125">
    <property type="entry name" value="ABC-4/HrtB_transporter"/>
</dbReference>
<evidence type="ECO:0000256" key="6">
    <source>
        <dbReference type="ARBA" id="ARBA00023136"/>
    </source>
</evidence>
<dbReference type="RefSeq" id="WP_207088431.1">
    <property type="nucleotide sequence ID" value="NZ_JAFLQW010000332.1"/>
</dbReference>
<evidence type="ECO:0000256" key="5">
    <source>
        <dbReference type="ARBA" id="ARBA00022989"/>
    </source>
</evidence>
<keyword evidence="3" id="KW-1003">Cell membrane</keyword>
<sequence>MMFRKIPLAWLQLSREKSRLFVAIAGIAFADILMFMQLGFRDALFDSSTRLHQSLTGDIVLISPRSQALISMQSFSRRRLYQTLAVPEVQSVSPLYLAIGTWKNPVNKSDRSILVLGIDPTKSAFNLPDVNANLDEIKRLDIGLFDRDARPEFGPIPQLLKQGERVRTEVGGRRIEVRGLFSLGASFGADGSFITSELTFLRLFKRRKISEVDVGLIHLKPGANVEEAIAEIQSRLPQDVLVLSHQGFIEREQNYWKTRTAIGFVFTLGTIMGFMVGIAIVYQILYTDVASHLAEYATLKAMGYADLYFVGIVLQEAVILAILGYIPAFAIAKFLLYTLTRNATRLPIAMSPERAVLVLVLTLIMCAISGAVALRKLRDADPADIF</sequence>
<feature type="transmembrane region" description="Helical" evidence="7">
    <location>
        <begin position="356"/>
        <end position="374"/>
    </location>
</feature>
<feature type="transmembrane region" description="Helical" evidence="7">
    <location>
        <begin position="307"/>
        <end position="336"/>
    </location>
</feature>
<evidence type="ECO:0000256" key="1">
    <source>
        <dbReference type="ARBA" id="ARBA00004651"/>
    </source>
</evidence>
<dbReference type="EMBL" id="JAFLQW010000332">
    <property type="protein sequence ID" value="MBO0349929.1"/>
    <property type="molecule type" value="Genomic_DNA"/>
</dbReference>
<dbReference type="InterPro" id="IPR005891">
    <property type="entry name" value="DevC"/>
</dbReference>
<feature type="transmembrane region" description="Helical" evidence="7">
    <location>
        <begin position="20"/>
        <end position="40"/>
    </location>
</feature>
<evidence type="ECO:0000259" key="8">
    <source>
        <dbReference type="Pfam" id="PF02687"/>
    </source>
</evidence>
<proteinExistence type="predicted"/>
<evidence type="ECO:0000256" key="2">
    <source>
        <dbReference type="ARBA" id="ARBA00022448"/>
    </source>
</evidence>
<dbReference type="PIRSF" id="PIRSF031773">
    <property type="entry name" value="DevC"/>
    <property type="match status" value="1"/>
</dbReference>
<evidence type="ECO:0000256" key="4">
    <source>
        <dbReference type="ARBA" id="ARBA00022692"/>
    </source>
</evidence>
<evidence type="ECO:0000313" key="9">
    <source>
        <dbReference type="EMBL" id="MBO0349929.1"/>
    </source>
</evidence>
<dbReference type="Pfam" id="PF02687">
    <property type="entry name" value="FtsX"/>
    <property type="match status" value="1"/>
</dbReference>
<keyword evidence="2" id="KW-0813">Transport</keyword>
<reference evidence="9 10" key="1">
    <citation type="submission" date="2021-03" db="EMBL/GenBank/DDBJ databases">
        <title>Metabolic Capacity of the Antarctic Cyanobacterium Phormidium pseudopriestleyi that Sustains Oxygenic Photosynthesis in the Presence of Hydrogen Sulfide.</title>
        <authorList>
            <person name="Lumian J.E."/>
            <person name="Jungblut A.D."/>
            <person name="Dillon M.L."/>
            <person name="Hawes I."/>
            <person name="Doran P.T."/>
            <person name="Mackey T.J."/>
            <person name="Dick G.J."/>
            <person name="Grettenberger C.L."/>
            <person name="Sumner D.Y."/>
        </authorList>
    </citation>
    <scope>NUCLEOTIDE SEQUENCE [LARGE SCALE GENOMIC DNA]</scope>
    <source>
        <strain evidence="9 10">FRX01</strain>
    </source>
</reference>
<keyword evidence="5 7" id="KW-1133">Transmembrane helix</keyword>
<evidence type="ECO:0000313" key="10">
    <source>
        <dbReference type="Proteomes" id="UP000664844"/>
    </source>
</evidence>
<dbReference type="PANTHER" id="PTHR43738">
    <property type="entry name" value="ABC TRANSPORTER, MEMBRANE PROTEIN"/>
    <property type="match status" value="1"/>
</dbReference>
<dbReference type="PANTHER" id="PTHR43738:SF1">
    <property type="entry name" value="HEMIN TRANSPORT SYSTEM PERMEASE PROTEIN HRTB-RELATED"/>
    <property type="match status" value="1"/>
</dbReference>
<keyword evidence="4 7" id="KW-0812">Transmembrane</keyword>
<comment type="subcellular location">
    <subcellularLocation>
        <location evidence="1">Cell membrane</location>
        <topology evidence="1">Multi-pass membrane protein</topology>
    </subcellularLocation>
</comment>
<feature type="transmembrane region" description="Helical" evidence="7">
    <location>
        <begin position="261"/>
        <end position="287"/>
    </location>
</feature>
<keyword evidence="6 7" id="KW-0472">Membrane</keyword>
<gene>
    <name evidence="9" type="ORF">J0895_12555</name>
</gene>
<dbReference type="InterPro" id="IPR003838">
    <property type="entry name" value="ABC3_permease_C"/>
</dbReference>
<feature type="domain" description="ABC3 transporter permease C-terminal" evidence="8">
    <location>
        <begin position="271"/>
        <end position="381"/>
    </location>
</feature>
<evidence type="ECO:0000256" key="7">
    <source>
        <dbReference type="SAM" id="Phobius"/>
    </source>
</evidence>
<accession>A0ABS3FSF9</accession>
<evidence type="ECO:0000256" key="3">
    <source>
        <dbReference type="ARBA" id="ARBA00022475"/>
    </source>
</evidence>
<protein>
    <submittedName>
        <fullName evidence="9">FtsX-like permease family protein</fullName>
    </submittedName>
</protein>
<name>A0ABS3FSF9_9CYAN</name>